<accession>A0ABR0RYD8</accession>
<gene>
    <name evidence="6" type="ORF">PMZ80_002632</name>
</gene>
<evidence type="ECO:0000256" key="4">
    <source>
        <dbReference type="RuleBase" id="RU361187"/>
    </source>
</evidence>
<proteinExistence type="inferred from homology"/>
<protein>
    <recommendedName>
        <fullName evidence="8">Glycoside hydrolase family 43 protein</fullName>
    </recommendedName>
</protein>
<dbReference type="EMBL" id="JAVHJV010000002">
    <property type="protein sequence ID" value="KAK5945427.1"/>
    <property type="molecule type" value="Genomic_DNA"/>
</dbReference>
<dbReference type="Pfam" id="PF04616">
    <property type="entry name" value="Glyco_hydro_43"/>
    <property type="match status" value="1"/>
</dbReference>
<reference evidence="6 7" key="1">
    <citation type="journal article" date="2023" name="Res Sq">
        <title>Genomic and morphological characterization of Knufia obscura isolated from the Mars 2020 spacecraft assembly facility.</title>
        <authorList>
            <person name="Chander A.M."/>
            <person name="Teixeira M.M."/>
            <person name="Singh N.K."/>
            <person name="Williams M.P."/>
            <person name="Parker C.W."/>
            <person name="Leo P."/>
            <person name="Stajich J.E."/>
            <person name="Torok T."/>
            <person name="Tighe S."/>
            <person name="Mason C.E."/>
            <person name="Venkateswaran K."/>
        </authorList>
    </citation>
    <scope>NUCLEOTIDE SEQUENCE [LARGE SCALE GENOMIC DNA]</scope>
    <source>
        <strain evidence="6 7">CCFEE 5817</strain>
    </source>
</reference>
<dbReference type="Proteomes" id="UP001334248">
    <property type="component" value="Unassembled WGS sequence"/>
</dbReference>
<dbReference type="InterPro" id="IPR006710">
    <property type="entry name" value="Glyco_hydro_43"/>
</dbReference>
<feature type="chain" id="PRO_5046498536" description="Glycoside hydrolase family 43 protein" evidence="5">
    <location>
        <begin position="20"/>
        <end position="565"/>
    </location>
</feature>
<dbReference type="SUPFAM" id="SSF75005">
    <property type="entry name" value="Arabinanase/levansucrase/invertase"/>
    <property type="match status" value="1"/>
</dbReference>
<evidence type="ECO:0000256" key="5">
    <source>
        <dbReference type="SAM" id="SignalP"/>
    </source>
</evidence>
<dbReference type="GeneID" id="89996081"/>
<dbReference type="PANTHER" id="PTHR22925:SF3">
    <property type="entry name" value="GLYCOSYL HYDROLASE FAMILY PROTEIN 43"/>
    <property type="match status" value="1"/>
</dbReference>
<sequence length="565" mass="60845">MLLLYTLAAIVGWSQVIQCLPTASGIPYATIRNFVTTDILNGDDGMPPSPDAPLSYGKPVLHVDTDGNAIEEHNGRLFYYNDQYYMFAEKWACGRFSFFLGNVTGGYPRNQNFPPGDYGGQCGIVIYTSPDLTTWKFETLVQPQGVKGSPTKPKLLYSSATGKYVLWLKAGNELGFTGGLYYLTADSPTGPWSNATVATGDHLAHDFDIAQGEDGSHYIVTDAFRGNFDPESAGGSLPMWDVWVQKLLPDLTGVVGTNDTTVQVMDTVDSQGIGVATIGGKWYITGGPTCGNCEVPIQYLSASSPLGPWSNEAGVISPDLKQGTIIAGRGCGGQNKGLNKLPTANGGEVVISAIWGYRTSPISLAWAGMVQHGDNSQAISSTYWYPLEFDEGGRVKEYTCAAEVQLPLVEQRQRKVPVMPSYQPDCRVRDNTTFVQTGLDFGEGPIRIPVFQRTDDLGPYAQDGPVMDAALVMTVQYEDGTQSSVSFPASDVSWAPTIVEVPLETGQPVKSLSLSTTATNGCYGVLAEPKKMQGSKYAVVDADGEDEAADAQVYVHVDGSDWTPW</sequence>
<dbReference type="RefSeq" id="XP_064733517.1">
    <property type="nucleotide sequence ID" value="XM_064871064.1"/>
</dbReference>
<name>A0ABR0RYD8_9EURO</name>
<keyword evidence="7" id="KW-1185">Reference proteome</keyword>
<evidence type="ECO:0000313" key="7">
    <source>
        <dbReference type="Proteomes" id="UP001334248"/>
    </source>
</evidence>
<organism evidence="6 7">
    <name type="scientific">Knufia obscura</name>
    <dbReference type="NCBI Taxonomy" id="1635080"/>
    <lineage>
        <taxon>Eukaryota</taxon>
        <taxon>Fungi</taxon>
        <taxon>Dikarya</taxon>
        <taxon>Ascomycota</taxon>
        <taxon>Pezizomycotina</taxon>
        <taxon>Eurotiomycetes</taxon>
        <taxon>Chaetothyriomycetidae</taxon>
        <taxon>Chaetothyriales</taxon>
        <taxon>Trichomeriaceae</taxon>
        <taxon>Knufia</taxon>
    </lineage>
</organism>
<evidence type="ECO:0008006" key="8">
    <source>
        <dbReference type="Google" id="ProtNLM"/>
    </source>
</evidence>
<comment type="caution">
    <text evidence="6">The sequence shown here is derived from an EMBL/GenBank/DDBJ whole genome shotgun (WGS) entry which is preliminary data.</text>
</comment>
<evidence type="ECO:0000313" key="6">
    <source>
        <dbReference type="EMBL" id="KAK5945427.1"/>
    </source>
</evidence>
<comment type="similarity">
    <text evidence="1 4">Belongs to the glycosyl hydrolase 43 family.</text>
</comment>
<evidence type="ECO:0000256" key="1">
    <source>
        <dbReference type="ARBA" id="ARBA00009865"/>
    </source>
</evidence>
<dbReference type="Gene3D" id="2.115.10.20">
    <property type="entry name" value="Glycosyl hydrolase domain, family 43"/>
    <property type="match status" value="1"/>
</dbReference>
<evidence type="ECO:0000256" key="2">
    <source>
        <dbReference type="ARBA" id="ARBA00022801"/>
    </source>
</evidence>
<keyword evidence="2 4" id="KW-0378">Hydrolase</keyword>
<evidence type="ECO:0000256" key="3">
    <source>
        <dbReference type="ARBA" id="ARBA00023295"/>
    </source>
</evidence>
<feature type="signal peptide" evidence="5">
    <location>
        <begin position="1"/>
        <end position="19"/>
    </location>
</feature>
<keyword evidence="5" id="KW-0732">Signal</keyword>
<dbReference type="InterPro" id="IPR023296">
    <property type="entry name" value="Glyco_hydro_beta-prop_sf"/>
</dbReference>
<keyword evidence="3 4" id="KW-0326">Glycosidase</keyword>
<dbReference type="PANTHER" id="PTHR22925">
    <property type="entry name" value="GLYCOSYL HYDROLASE 43 FAMILY MEMBER"/>
    <property type="match status" value="1"/>
</dbReference>